<feature type="region of interest" description="Disordered" evidence="2">
    <location>
        <begin position="110"/>
        <end position="145"/>
    </location>
</feature>
<evidence type="ECO:0000256" key="2">
    <source>
        <dbReference type="SAM" id="MobiDB-lite"/>
    </source>
</evidence>
<evidence type="ECO:0000256" key="1">
    <source>
        <dbReference type="SAM" id="Coils"/>
    </source>
</evidence>
<feature type="compositionally biased region" description="Basic and acidic residues" evidence="2">
    <location>
        <begin position="46"/>
        <end position="55"/>
    </location>
</feature>
<proteinExistence type="predicted"/>
<dbReference type="AlphaFoldDB" id="A0A4Q5IY67"/>
<name>A0A4Q5IY67_9ACTN</name>
<feature type="region of interest" description="Disordered" evidence="2">
    <location>
        <begin position="293"/>
        <end position="331"/>
    </location>
</feature>
<protein>
    <recommendedName>
        <fullName evidence="5">Cellulose-binding protein</fullName>
    </recommendedName>
</protein>
<feature type="region of interest" description="Disordered" evidence="2">
    <location>
        <begin position="46"/>
        <end position="68"/>
    </location>
</feature>
<dbReference type="EMBL" id="SDPU01000027">
    <property type="protein sequence ID" value="RYU11024.1"/>
    <property type="molecule type" value="Genomic_DNA"/>
</dbReference>
<organism evidence="3 4">
    <name type="scientific">Nocardioides iriomotensis</name>
    <dbReference type="NCBI Taxonomy" id="715784"/>
    <lineage>
        <taxon>Bacteria</taxon>
        <taxon>Bacillati</taxon>
        <taxon>Actinomycetota</taxon>
        <taxon>Actinomycetes</taxon>
        <taxon>Propionibacteriales</taxon>
        <taxon>Nocardioidaceae</taxon>
        <taxon>Nocardioides</taxon>
    </lineage>
</organism>
<dbReference type="OrthoDB" id="3209732at2"/>
<comment type="caution">
    <text evidence="3">The sequence shown here is derived from an EMBL/GenBank/DDBJ whole genome shotgun (WGS) entry which is preliminary data.</text>
</comment>
<dbReference type="RefSeq" id="WP_129988164.1">
    <property type="nucleotide sequence ID" value="NZ_SDPU01000027.1"/>
</dbReference>
<reference evidence="3 4" key="1">
    <citation type="submission" date="2019-01" db="EMBL/GenBank/DDBJ databases">
        <title>Nocardioides guangzhouensis sp. nov., an actinobacterium isolated from soil.</title>
        <authorList>
            <person name="Fu Y."/>
            <person name="Cai Y."/>
            <person name="Lin Z."/>
            <person name="Chen P."/>
        </authorList>
    </citation>
    <scope>NUCLEOTIDE SEQUENCE [LARGE SCALE GENOMIC DNA]</scope>
    <source>
        <strain evidence="3 4">NBRC 105384</strain>
    </source>
</reference>
<feature type="compositionally biased region" description="Basic and acidic residues" evidence="2">
    <location>
        <begin position="110"/>
        <end position="129"/>
    </location>
</feature>
<dbReference type="Proteomes" id="UP000291189">
    <property type="component" value="Unassembled WGS sequence"/>
</dbReference>
<accession>A0A4Q5IY67</accession>
<feature type="compositionally biased region" description="Acidic residues" evidence="2">
    <location>
        <begin position="318"/>
        <end position="331"/>
    </location>
</feature>
<keyword evidence="1" id="KW-0175">Coiled coil</keyword>
<evidence type="ECO:0000313" key="3">
    <source>
        <dbReference type="EMBL" id="RYU11024.1"/>
    </source>
</evidence>
<evidence type="ECO:0008006" key="5">
    <source>
        <dbReference type="Google" id="ProtNLM"/>
    </source>
</evidence>
<evidence type="ECO:0000313" key="4">
    <source>
        <dbReference type="Proteomes" id="UP000291189"/>
    </source>
</evidence>
<keyword evidence="4" id="KW-1185">Reference proteome</keyword>
<gene>
    <name evidence="3" type="ORF">ETU37_15060</name>
</gene>
<feature type="coiled-coil region" evidence="1">
    <location>
        <begin position="213"/>
        <end position="280"/>
    </location>
</feature>
<sequence>MNEPDEQFRSVLRGYEPQQVDQRIRELTDRAAAADRRVEELTEMVGKLESERDSAPLDAGPPPVPTFEHLGKRVGEILALADEEAASLRAGAQEEVEALRGRAAEDSGRIRAEADKYSEGRRRDADTDASRILGDAQRTADEVTDAADRNAAARLQEAEAVYEEQRARAAKAAADFETTLAGRKQAAEAEFTLQMDAAQQRHTDLGALIERQRAEADDELAESSRRAARLVEEAEQKAAAIVTEAKTAAARVRADSDRELAAATQRRDSINAQLANVRQMLVTLTGSAPVAFMDEPEVQQATETADESVAEAAAEPETPAEEPAQEPAEEK</sequence>